<dbReference type="PANTHER" id="PTHR48182">
    <property type="entry name" value="PROTEIN SERAC1"/>
    <property type="match status" value="1"/>
</dbReference>
<evidence type="ECO:0000256" key="4">
    <source>
        <dbReference type="ARBA" id="ARBA00022824"/>
    </source>
</evidence>
<keyword evidence="9" id="KW-0378">Hydrolase</keyword>
<protein>
    <submittedName>
        <fullName evidence="9">Putative alpha beta-hydrolase</fullName>
    </submittedName>
</protein>
<dbReference type="InterPro" id="IPR002182">
    <property type="entry name" value="NB-ARC"/>
</dbReference>
<dbReference type="Pfam" id="PF00931">
    <property type="entry name" value="NB-ARC"/>
    <property type="match status" value="1"/>
</dbReference>
<keyword evidence="6" id="KW-0472">Membrane</keyword>
<dbReference type="InterPro" id="IPR027417">
    <property type="entry name" value="P-loop_NTPase"/>
</dbReference>
<evidence type="ECO:0000313" key="10">
    <source>
        <dbReference type="Proteomes" id="UP000054516"/>
    </source>
</evidence>
<evidence type="ECO:0000256" key="1">
    <source>
        <dbReference type="ARBA" id="ARBA00004173"/>
    </source>
</evidence>
<dbReference type="InterPro" id="IPR029058">
    <property type="entry name" value="AB_hydrolase_fold"/>
</dbReference>
<keyword evidence="10" id="KW-1185">Reference proteome</keyword>
<proteinExistence type="predicted"/>
<dbReference type="OrthoDB" id="5986190at2759"/>
<evidence type="ECO:0000256" key="2">
    <source>
        <dbReference type="ARBA" id="ARBA00004240"/>
    </source>
</evidence>
<dbReference type="Gene3D" id="3.40.50.300">
    <property type="entry name" value="P-loop containing nucleotide triphosphate hydrolases"/>
    <property type="match status" value="1"/>
</dbReference>
<feature type="region of interest" description="Disordered" evidence="7">
    <location>
        <begin position="1062"/>
        <end position="1087"/>
    </location>
</feature>
<keyword evidence="5" id="KW-0496">Mitochondrion</keyword>
<evidence type="ECO:0000256" key="6">
    <source>
        <dbReference type="ARBA" id="ARBA00023136"/>
    </source>
</evidence>
<reference evidence="9" key="1">
    <citation type="submission" date="2016-03" db="EMBL/GenBank/DDBJ databases">
        <title>Draft genome sequence of Rosellinia necatrix.</title>
        <authorList>
            <person name="Kanematsu S."/>
        </authorList>
    </citation>
    <scope>NUCLEOTIDE SEQUENCE [LARGE SCALE GENOMIC DNA]</scope>
    <source>
        <strain evidence="9">W97</strain>
    </source>
</reference>
<name>A0A1W2TT93_ROSNE</name>
<evidence type="ECO:0000313" key="9">
    <source>
        <dbReference type="EMBL" id="GAP91783.2"/>
    </source>
</evidence>
<dbReference type="GO" id="GO:0043531">
    <property type="term" value="F:ADP binding"/>
    <property type="evidence" value="ECO:0007669"/>
    <property type="project" value="InterPro"/>
</dbReference>
<evidence type="ECO:0000256" key="7">
    <source>
        <dbReference type="SAM" id="MobiDB-lite"/>
    </source>
</evidence>
<evidence type="ECO:0000256" key="3">
    <source>
        <dbReference type="ARBA" id="ARBA00004370"/>
    </source>
</evidence>
<feature type="domain" description="NB-ARC" evidence="8">
    <location>
        <begin position="285"/>
        <end position="445"/>
    </location>
</feature>
<dbReference type="Gene3D" id="1.25.40.10">
    <property type="entry name" value="Tetratricopeptide repeat domain"/>
    <property type="match status" value="1"/>
</dbReference>
<evidence type="ECO:0000259" key="8">
    <source>
        <dbReference type="Pfam" id="PF00931"/>
    </source>
</evidence>
<dbReference type="PANTHER" id="PTHR48182:SF2">
    <property type="entry name" value="PROTEIN SERAC1"/>
    <property type="match status" value="1"/>
</dbReference>
<comment type="subcellular location">
    <subcellularLocation>
        <location evidence="2">Endoplasmic reticulum</location>
    </subcellularLocation>
    <subcellularLocation>
        <location evidence="3">Membrane</location>
    </subcellularLocation>
    <subcellularLocation>
        <location evidence="1">Mitochondrion</location>
    </subcellularLocation>
</comment>
<sequence length="1108" mass="123905">MWLRDLLPSRLPDARIMTYGYNASIFTASKSDLLQDAVELLQQIQAKRRDATHPILFIAHSLGGLVLKRVGAPTLLPVIGRPLTRAHIIQALCLAKNDNQYAALFRATRGVVFMGTPHRGSSLASPALVLAGILTASGLPIARHRLKALQVHSNRLFDLTNDFRRLTSAISILSFYETKPTPPLPGLVVQKDSAFLGLADETIIPLDANHRDICRFPDDKEGGLFYQVAQQLDILIENMRAKADIGYGGVDSEGVFFVPISLNQHFTGRASIISEIQTYFEPGEHGQKVLVLTGLGGIGKTQIASAFAYEAHRTNVFSTVVWIFSASRTSILRSFSDLVKHIGLSTAPVALTTDLDISSVLDNPQSEQHRDVMAVHIWLQELESKNWLLVFDNWDDVESVDLDPYIPKLPFGNILITSRRQAVAKLGKHIEVDIMERDDSIELLYRCSRMRGEVNCYISSAAGDLVDVLGRLPLAIDQAGSYIAEQAINFTSYLDLFESNKAQLLTNKPPKAVWSYEHSVFTTWEISYNQLSTLSPLSTMILDLCAFFQSDEIPIEITIILANAKSGGQVFLSHFLSFVNSAADYSEFLGDLPQSLGASEIEVIQAIGKLLSFSLLMRKQGSRSLRMHPLVHAWSRERQQESRRPSVCQTVISLVSRALFNACDLRRFGEASQLYAQAFVTSEHIEEFAGLDHLINPSKLLAALIAVNGWVAMSQDQATMERSDKFLSLVQTRDYGYHIPDGLLQNRQVLRLLSKGDFAQLEVVAERFVRSAKPSTRQEKVYLCSIVQIYAPCLYRQLRYTHAIDVFSISDTSADPSGYFQARKDLTLGGIWCDMGKLDESERILKACQSILLDAVGPNHFIWSVSYQLLALCYIAQRKYLMAEQLIQPLVDNIIVELSLNQRAPTFADYEVIEICCRACRKQGKYAEALVVLNKLLEKTTSVSPPPARALAELSLVLTRLDLEMSIKRPSRIVIDGLMEEASETFRRAEFAYRLEWTRGTWVFKFFEAMIEDIRHHCSQSTRASRIDDDFELCEIESISIIADEDNDRLEALGSSQYALPAHDPGGMVPSSPHNKPENCSETPPVQMGGSFRRRIKTIFGSLLKVFK</sequence>
<dbReference type="GO" id="GO:0016787">
    <property type="term" value="F:hydrolase activity"/>
    <property type="evidence" value="ECO:0007669"/>
    <property type="project" value="UniProtKB-KW"/>
</dbReference>
<dbReference type="PRINTS" id="PR00364">
    <property type="entry name" value="DISEASERSIST"/>
</dbReference>
<gene>
    <name evidence="9" type="ORF">SAMD00023353_7100140</name>
</gene>
<dbReference type="Gene3D" id="3.40.50.1820">
    <property type="entry name" value="alpha/beta hydrolase"/>
    <property type="match status" value="1"/>
</dbReference>
<accession>A0A1W2TT93</accession>
<dbReference type="InterPro" id="IPR052374">
    <property type="entry name" value="SERAC1"/>
</dbReference>
<dbReference type="SUPFAM" id="SSF53474">
    <property type="entry name" value="alpha/beta-Hydrolases"/>
    <property type="match status" value="1"/>
</dbReference>
<feature type="compositionally biased region" description="Polar residues" evidence="7">
    <location>
        <begin position="1072"/>
        <end position="1084"/>
    </location>
</feature>
<dbReference type="InterPro" id="IPR011990">
    <property type="entry name" value="TPR-like_helical_dom_sf"/>
</dbReference>
<dbReference type="AlphaFoldDB" id="A0A1W2TT93"/>
<dbReference type="GO" id="GO:0005739">
    <property type="term" value="C:mitochondrion"/>
    <property type="evidence" value="ECO:0007669"/>
    <property type="project" value="UniProtKB-SubCell"/>
</dbReference>
<dbReference type="GO" id="GO:0005783">
    <property type="term" value="C:endoplasmic reticulum"/>
    <property type="evidence" value="ECO:0007669"/>
    <property type="project" value="UniProtKB-SubCell"/>
</dbReference>
<dbReference type="GO" id="GO:0016020">
    <property type="term" value="C:membrane"/>
    <property type="evidence" value="ECO:0007669"/>
    <property type="project" value="UniProtKB-SubCell"/>
</dbReference>
<dbReference type="SUPFAM" id="SSF52540">
    <property type="entry name" value="P-loop containing nucleoside triphosphate hydrolases"/>
    <property type="match status" value="1"/>
</dbReference>
<evidence type="ECO:0000256" key="5">
    <source>
        <dbReference type="ARBA" id="ARBA00023128"/>
    </source>
</evidence>
<organism evidence="9">
    <name type="scientific">Rosellinia necatrix</name>
    <name type="common">White root-rot fungus</name>
    <dbReference type="NCBI Taxonomy" id="77044"/>
    <lineage>
        <taxon>Eukaryota</taxon>
        <taxon>Fungi</taxon>
        <taxon>Dikarya</taxon>
        <taxon>Ascomycota</taxon>
        <taxon>Pezizomycotina</taxon>
        <taxon>Sordariomycetes</taxon>
        <taxon>Xylariomycetidae</taxon>
        <taxon>Xylariales</taxon>
        <taxon>Xylariaceae</taxon>
        <taxon>Rosellinia</taxon>
    </lineage>
</organism>
<dbReference type="EMBL" id="DF977516">
    <property type="protein sequence ID" value="GAP91783.2"/>
    <property type="molecule type" value="Genomic_DNA"/>
</dbReference>
<dbReference type="SUPFAM" id="SSF48452">
    <property type="entry name" value="TPR-like"/>
    <property type="match status" value="1"/>
</dbReference>
<dbReference type="Proteomes" id="UP000054516">
    <property type="component" value="Unassembled WGS sequence"/>
</dbReference>
<keyword evidence="4" id="KW-0256">Endoplasmic reticulum</keyword>